<evidence type="ECO:0000256" key="1">
    <source>
        <dbReference type="SAM" id="MobiDB-lite"/>
    </source>
</evidence>
<sequence>MTRSSAPRPDVDLVAQGPADFEDPAAVAAWRDAVEEQYLTIGEPVLDYFLRRVRDAALDALGAPVLTAAGDRVPNPFAWTSVRSAWQAAVRDLIRDERGRRRLPQYATVQRILEESGLPVMVYQDVRDLLKRSVAEGWGERKTKIELNRILGVSRRRGESTSRYAARLRTLARTAATANAAHRMATSDLARRRGRVRWVTVHDNRVRPTHREADGQVQDLGTPFHVGDAHLLYPGDPAGPLKETANCRCLLIPTDARENPSPAINVKIPFNRIERTAMRLRVEAAALGARLGEFAEISESEKAGDPVPDVPAPDEDSPVAEPALDGRWEGVIAREGEMTGDGRLIEDGALRWDDLPIPLRVAFKDIGGHDGAEVCGRIEAIERRDGGDIYATGTFDLGSAVGREAHRQVVEQMSNGVSIDTDDVTFKIMAKADIPADEVADNGDESGGPEAETDAEGRVKVAALSSSDELTVIESARLRAATLVAVPAFATARVYAAGHAPDASKEAERDENVASEEDSTRSADEDRPSRDSLTAAAIPTAPPEAWFKDPALTGPTALVVEDDGRVYGHIAAWGTCHIGQIGKCVEPPASASNYAYFRTGALRTAEGTSVAVGHLTMGTGHAGPHDSANAAAEHYDNTGTVFADVSAGEDAYGIWVAGSLRPGITSEQVRVARSAPISGDWRTIRGSLELVGALAVNVPGFPVPRPRGLLASGEVRSLQASGVVAHDDSASRAAHPSNGPIGQNGLSLGDISYLKRLAETERRRDLERATAADKMRARVERAGTLAKAASLHRRLGSI</sequence>
<feature type="domain" description="Phage head morphogenesis" evidence="2">
    <location>
        <begin position="124"/>
        <end position="251"/>
    </location>
</feature>
<dbReference type="EMBL" id="PP511596">
    <property type="protein sequence ID" value="XCD05755.1"/>
    <property type="molecule type" value="Genomic_DNA"/>
</dbReference>
<protein>
    <submittedName>
        <fullName evidence="3">Minor head protein</fullName>
    </submittedName>
</protein>
<accession>A0AAU8B494</accession>
<dbReference type="InterPro" id="IPR006528">
    <property type="entry name" value="Phage_head_morphogenesis_dom"/>
</dbReference>
<reference evidence="3" key="1">
    <citation type="submission" date="2024-03" db="EMBL/GenBank/DDBJ databases">
        <title>Diverse circular DNA viruses in blood, oral, and fecal samples of captive lemurs.</title>
        <authorList>
            <person name="Paietta E.N."/>
            <person name="Kraberger S."/>
            <person name="Lund M.C."/>
            <person name="Custer J.M."/>
            <person name="Vargas K.M."/>
            <person name="Ehmke E.E."/>
            <person name="Yoder A.D."/>
            <person name="Varsani A."/>
        </authorList>
    </citation>
    <scope>NUCLEOTIDE SEQUENCE</scope>
    <source>
        <strain evidence="3">Duke_24SF_44</strain>
    </source>
</reference>
<evidence type="ECO:0000259" key="2">
    <source>
        <dbReference type="Pfam" id="PF04233"/>
    </source>
</evidence>
<name>A0AAU8B494_9CAUD</name>
<feature type="compositionally biased region" description="Basic and acidic residues" evidence="1">
    <location>
        <begin position="502"/>
        <end position="530"/>
    </location>
</feature>
<dbReference type="Pfam" id="PF04233">
    <property type="entry name" value="Phage_Mu_F"/>
    <property type="match status" value="1"/>
</dbReference>
<proteinExistence type="predicted"/>
<feature type="region of interest" description="Disordered" evidence="1">
    <location>
        <begin position="499"/>
        <end position="532"/>
    </location>
</feature>
<organism evidence="3">
    <name type="scientific">Dulem virus 38</name>
    <dbReference type="NCBI Taxonomy" id="3145756"/>
    <lineage>
        <taxon>Viruses</taxon>
        <taxon>Duplodnaviria</taxon>
        <taxon>Heunggongvirae</taxon>
        <taxon>Uroviricota</taxon>
        <taxon>Caudoviricetes</taxon>
    </lineage>
</organism>
<feature type="region of interest" description="Disordered" evidence="1">
    <location>
        <begin position="298"/>
        <end position="322"/>
    </location>
</feature>
<evidence type="ECO:0000313" key="3">
    <source>
        <dbReference type="EMBL" id="XCD05755.1"/>
    </source>
</evidence>
<feature type="region of interest" description="Disordered" evidence="1">
    <location>
        <begin position="436"/>
        <end position="458"/>
    </location>
</feature>